<organism evidence="2 3">
    <name type="scientific">Phialemonium thermophilum</name>
    <dbReference type="NCBI Taxonomy" id="223376"/>
    <lineage>
        <taxon>Eukaryota</taxon>
        <taxon>Fungi</taxon>
        <taxon>Dikarya</taxon>
        <taxon>Ascomycota</taxon>
        <taxon>Pezizomycotina</taxon>
        <taxon>Sordariomycetes</taxon>
        <taxon>Sordariomycetidae</taxon>
        <taxon>Cephalothecales</taxon>
        <taxon>Cephalothecaceae</taxon>
        <taxon>Phialemonium</taxon>
    </lineage>
</organism>
<evidence type="ECO:0000256" key="1">
    <source>
        <dbReference type="SAM" id="Phobius"/>
    </source>
</evidence>
<proteinExistence type="predicted"/>
<keyword evidence="1" id="KW-0812">Transmembrane</keyword>
<evidence type="ECO:0000313" key="3">
    <source>
        <dbReference type="Proteomes" id="UP001586593"/>
    </source>
</evidence>
<gene>
    <name evidence="2" type="ORF">VTK73DRAFT_2805</name>
</gene>
<accession>A0ABR3VNX6</accession>
<protein>
    <submittedName>
        <fullName evidence="2">Uncharacterized protein</fullName>
    </submittedName>
</protein>
<keyword evidence="3" id="KW-1185">Reference proteome</keyword>
<dbReference type="Proteomes" id="UP001586593">
    <property type="component" value="Unassembled WGS sequence"/>
</dbReference>
<keyword evidence="1" id="KW-1133">Transmembrane helix</keyword>
<feature type="transmembrane region" description="Helical" evidence="1">
    <location>
        <begin position="40"/>
        <end position="63"/>
    </location>
</feature>
<name>A0ABR3VNX6_9PEZI</name>
<sequence length="74" mass="8733">MSHWLTIKAILRLDRHRQQSGRSRPWLFVMYKLVVPTAEWASRLLASFPFLFFFFFCAVVVFVSCPTSLSHKRA</sequence>
<keyword evidence="1" id="KW-0472">Membrane</keyword>
<reference evidence="2 3" key="1">
    <citation type="journal article" date="2024" name="Commun. Biol.">
        <title>Comparative genomic analysis of thermophilic fungi reveals convergent evolutionary adaptations and gene losses.</title>
        <authorList>
            <person name="Steindorff A.S."/>
            <person name="Aguilar-Pontes M.V."/>
            <person name="Robinson A.J."/>
            <person name="Andreopoulos B."/>
            <person name="LaButti K."/>
            <person name="Kuo A."/>
            <person name="Mondo S."/>
            <person name="Riley R."/>
            <person name="Otillar R."/>
            <person name="Haridas S."/>
            <person name="Lipzen A."/>
            <person name="Grimwood J."/>
            <person name="Schmutz J."/>
            <person name="Clum A."/>
            <person name="Reid I.D."/>
            <person name="Moisan M.C."/>
            <person name="Butler G."/>
            <person name="Nguyen T.T.M."/>
            <person name="Dewar K."/>
            <person name="Conant G."/>
            <person name="Drula E."/>
            <person name="Henrissat B."/>
            <person name="Hansel C."/>
            <person name="Singer S."/>
            <person name="Hutchinson M.I."/>
            <person name="de Vries R.P."/>
            <person name="Natvig D.O."/>
            <person name="Powell A.J."/>
            <person name="Tsang A."/>
            <person name="Grigoriev I.V."/>
        </authorList>
    </citation>
    <scope>NUCLEOTIDE SEQUENCE [LARGE SCALE GENOMIC DNA]</scope>
    <source>
        <strain evidence="2 3">ATCC 24622</strain>
    </source>
</reference>
<dbReference type="EMBL" id="JAZHXJ010001810">
    <property type="protein sequence ID" value="KAL1843614.1"/>
    <property type="molecule type" value="Genomic_DNA"/>
</dbReference>
<evidence type="ECO:0000313" key="2">
    <source>
        <dbReference type="EMBL" id="KAL1843614.1"/>
    </source>
</evidence>
<comment type="caution">
    <text evidence="2">The sequence shown here is derived from an EMBL/GenBank/DDBJ whole genome shotgun (WGS) entry which is preliminary data.</text>
</comment>